<dbReference type="eggNOG" id="KOG2662">
    <property type="taxonomic scope" value="Eukaryota"/>
</dbReference>
<dbReference type="HOGENOM" id="CLU_630833_0_0_1"/>
<dbReference type="KEGG" id="gtt:GUITHDRAFT_137452"/>
<keyword evidence="4" id="KW-0460">Magnesium</keyword>
<evidence type="ECO:0000256" key="3">
    <source>
        <dbReference type="ARBA" id="ARBA00022692"/>
    </source>
</evidence>
<dbReference type="GeneID" id="17304327"/>
<organism evidence="11">
    <name type="scientific">Guillardia theta (strain CCMP2712)</name>
    <name type="common">Cryptophyte</name>
    <dbReference type="NCBI Taxonomy" id="905079"/>
    <lineage>
        <taxon>Eukaryota</taxon>
        <taxon>Cryptophyceae</taxon>
        <taxon>Pyrenomonadales</taxon>
        <taxon>Geminigeraceae</taxon>
        <taxon>Guillardia</taxon>
    </lineage>
</organism>
<evidence type="ECO:0000256" key="2">
    <source>
        <dbReference type="ARBA" id="ARBA00022448"/>
    </source>
</evidence>
<sequence>MLRREQTMPEYSEHEIEMTKSPNKRRSMEVTRQNFQTVLKMQKGNASSEVVSPTKTSQLDHVSEDPSSMVDSSFVEIVDVVRKVTAKDFQPDEEITILEIKNDLQSCMYQISRQPSPAAHVRTRRSDFFVSLDEDVEEVKNQNQSNLQFRDLRCLQGISNSVLMVRRGSLVISLDVMRAVVTRGALYIVVQDGADAVLQPLLPRLESLKDIPEDYPFELQALEAILYTVFNWHIDKVKRCLNKAHNILSNIDVILNDEILNQFAALQRSIDKELKHVEDVAKAVDEPQSNHSLMAQMFLASPNEQGNAELVESLLDGYSMVFEMMLLHLRSLDRDIDSLQDMVQLRLKIRRNRIIVADMRFTFATTVFAATALVGAFFGENLKSGLEPFQPASPSIATNAESPWPWMMVTLGSCSAAILTIGSVLICLHFSGLFR</sequence>
<evidence type="ECO:0000256" key="7">
    <source>
        <dbReference type="ARBA" id="ARBA00023065"/>
    </source>
</evidence>
<protein>
    <recommendedName>
        <fullName evidence="14">Magnesium transporter</fullName>
    </recommendedName>
</protein>
<evidence type="ECO:0000256" key="5">
    <source>
        <dbReference type="ARBA" id="ARBA00022946"/>
    </source>
</evidence>
<dbReference type="EnsemblProtists" id="EKX47711">
    <property type="protein sequence ID" value="EKX47711"/>
    <property type="gene ID" value="GUITHDRAFT_137452"/>
</dbReference>
<evidence type="ECO:0000313" key="13">
    <source>
        <dbReference type="Proteomes" id="UP000011087"/>
    </source>
</evidence>
<dbReference type="PANTHER" id="PTHR13890">
    <property type="entry name" value="RNA SPLICING PROTEIN MRS2, MITOCHONDRIAL"/>
    <property type="match status" value="1"/>
</dbReference>
<keyword evidence="3 10" id="KW-0812">Transmembrane</keyword>
<keyword evidence="13" id="KW-1185">Reference proteome</keyword>
<keyword evidence="8 10" id="KW-0472">Membrane</keyword>
<dbReference type="Gene3D" id="1.20.58.340">
    <property type="entry name" value="Magnesium transport protein CorA, transmembrane region"/>
    <property type="match status" value="1"/>
</dbReference>
<keyword evidence="7" id="KW-0406">Ion transport</keyword>
<feature type="region of interest" description="Disordered" evidence="9">
    <location>
        <begin position="1"/>
        <end position="30"/>
    </location>
</feature>
<feature type="compositionally biased region" description="Basic and acidic residues" evidence="9">
    <location>
        <begin position="1"/>
        <end position="18"/>
    </location>
</feature>
<dbReference type="OMA" id="IWVREDA"/>
<evidence type="ECO:0008006" key="14">
    <source>
        <dbReference type="Google" id="ProtNLM"/>
    </source>
</evidence>
<reference evidence="12" key="3">
    <citation type="submission" date="2016-03" db="UniProtKB">
        <authorList>
            <consortium name="EnsemblProtists"/>
        </authorList>
    </citation>
    <scope>IDENTIFICATION</scope>
</reference>
<comment type="subcellular location">
    <subcellularLocation>
        <location evidence="1">Membrane</location>
        <topology evidence="1">Multi-pass membrane protein</topology>
    </subcellularLocation>
</comment>
<keyword evidence="5" id="KW-0809">Transit peptide</keyword>
<dbReference type="EMBL" id="JH992989">
    <property type="protein sequence ID" value="EKX47711.1"/>
    <property type="molecule type" value="Genomic_DNA"/>
</dbReference>
<evidence type="ECO:0000256" key="10">
    <source>
        <dbReference type="SAM" id="Phobius"/>
    </source>
</evidence>
<dbReference type="PANTHER" id="PTHR13890:SF0">
    <property type="entry name" value="MAGNESIUM TRANSPORTER MRS2 HOMOLOG, MITOCHONDRIAL"/>
    <property type="match status" value="1"/>
</dbReference>
<evidence type="ECO:0000256" key="8">
    <source>
        <dbReference type="ARBA" id="ARBA00023136"/>
    </source>
</evidence>
<dbReference type="GO" id="GO:0016020">
    <property type="term" value="C:membrane"/>
    <property type="evidence" value="ECO:0007669"/>
    <property type="project" value="UniProtKB-SubCell"/>
</dbReference>
<feature type="transmembrane region" description="Helical" evidence="10">
    <location>
        <begin position="404"/>
        <end position="428"/>
    </location>
</feature>
<accession>L1JGS8</accession>
<proteinExistence type="predicted"/>
<keyword evidence="6 10" id="KW-1133">Transmembrane helix</keyword>
<dbReference type="PaxDb" id="55529-EKX47711"/>
<evidence type="ECO:0000256" key="4">
    <source>
        <dbReference type="ARBA" id="ARBA00022842"/>
    </source>
</evidence>
<dbReference type="AlphaFoldDB" id="L1JGS8"/>
<evidence type="ECO:0000256" key="1">
    <source>
        <dbReference type="ARBA" id="ARBA00004141"/>
    </source>
</evidence>
<name>L1JGS8_GUITC</name>
<evidence type="ECO:0000256" key="9">
    <source>
        <dbReference type="SAM" id="MobiDB-lite"/>
    </source>
</evidence>
<reference evidence="13" key="2">
    <citation type="submission" date="2012-11" db="EMBL/GenBank/DDBJ databases">
        <authorList>
            <person name="Kuo A."/>
            <person name="Curtis B.A."/>
            <person name="Tanifuji G."/>
            <person name="Burki F."/>
            <person name="Gruber A."/>
            <person name="Irimia M."/>
            <person name="Maruyama S."/>
            <person name="Arias M.C."/>
            <person name="Ball S.G."/>
            <person name="Gile G.H."/>
            <person name="Hirakawa Y."/>
            <person name="Hopkins J.F."/>
            <person name="Rensing S.A."/>
            <person name="Schmutz J."/>
            <person name="Symeonidi A."/>
            <person name="Elias M."/>
            <person name="Eveleigh R.J."/>
            <person name="Herman E.K."/>
            <person name="Klute M.J."/>
            <person name="Nakayama T."/>
            <person name="Obornik M."/>
            <person name="Reyes-Prieto A."/>
            <person name="Armbrust E.V."/>
            <person name="Aves S.J."/>
            <person name="Beiko R.G."/>
            <person name="Coutinho P."/>
            <person name="Dacks J.B."/>
            <person name="Durnford D.G."/>
            <person name="Fast N.M."/>
            <person name="Green B.R."/>
            <person name="Grisdale C."/>
            <person name="Hempe F."/>
            <person name="Henrissat B."/>
            <person name="Hoppner M.P."/>
            <person name="Ishida K.-I."/>
            <person name="Kim E."/>
            <person name="Koreny L."/>
            <person name="Kroth P.G."/>
            <person name="Liu Y."/>
            <person name="Malik S.-B."/>
            <person name="Maier U.G."/>
            <person name="McRose D."/>
            <person name="Mock T."/>
            <person name="Neilson J.A."/>
            <person name="Onodera N.T."/>
            <person name="Poole A.M."/>
            <person name="Pritham E.J."/>
            <person name="Richards T.A."/>
            <person name="Rocap G."/>
            <person name="Roy S.W."/>
            <person name="Sarai C."/>
            <person name="Schaack S."/>
            <person name="Shirato S."/>
            <person name="Slamovits C.H."/>
            <person name="Spencer D.F."/>
            <person name="Suzuki S."/>
            <person name="Worden A.Z."/>
            <person name="Zauner S."/>
            <person name="Barry K."/>
            <person name="Bell C."/>
            <person name="Bharti A.K."/>
            <person name="Crow J.A."/>
            <person name="Grimwood J."/>
            <person name="Kramer R."/>
            <person name="Lindquist E."/>
            <person name="Lucas S."/>
            <person name="Salamov A."/>
            <person name="McFadden G.I."/>
            <person name="Lane C.E."/>
            <person name="Keeling P.J."/>
            <person name="Gray M.W."/>
            <person name="Grigoriev I.V."/>
            <person name="Archibald J.M."/>
        </authorList>
    </citation>
    <scope>NUCLEOTIDE SEQUENCE</scope>
    <source>
        <strain evidence="13">CCMP2712</strain>
    </source>
</reference>
<feature type="transmembrane region" description="Helical" evidence="10">
    <location>
        <begin position="354"/>
        <end position="378"/>
    </location>
</feature>
<dbReference type="Proteomes" id="UP000011087">
    <property type="component" value="Unassembled WGS sequence"/>
</dbReference>
<gene>
    <name evidence="11" type="ORF">GUITHDRAFT_137452</name>
</gene>
<dbReference type="Pfam" id="PF22099">
    <property type="entry name" value="MRS2-like"/>
    <property type="match status" value="1"/>
</dbReference>
<keyword evidence="2" id="KW-0813">Transport</keyword>
<feature type="region of interest" description="Disordered" evidence="9">
    <location>
        <begin position="42"/>
        <end position="66"/>
    </location>
</feature>
<evidence type="ECO:0000256" key="6">
    <source>
        <dbReference type="ARBA" id="ARBA00022989"/>
    </source>
</evidence>
<evidence type="ECO:0000313" key="11">
    <source>
        <dbReference type="EMBL" id="EKX47711.1"/>
    </source>
</evidence>
<reference evidence="11 13" key="1">
    <citation type="journal article" date="2012" name="Nature">
        <title>Algal genomes reveal evolutionary mosaicism and the fate of nucleomorphs.</title>
        <authorList>
            <consortium name="DOE Joint Genome Institute"/>
            <person name="Curtis B.A."/>
            <person name="Tanifuji G."/>
            <person name="Burki F."/>
            <person name="Gruber A."/>
            <person name="Irimia M."/>
            <person name="Maruyama S."/>
            <person name="Arias M.C."/>
            <person name="Ball S.G."/>
            <person name="Gile G.H."/>
            <person name="Hirakawa Y."/>
            <person name="Hopkins J.F."/>
            <person name="Kuo A."/>
            <person name="Rensing S.A."/>
            <person name="Schmutz J."/>
            <person name="Symeonidi A."/>
            <person name="Elias M."/>
            <person name="Eveleigh R.J."/>
            <person name="Herman E.K."/>
            <person name="Klute M.J."/>
            <person name="Nakayama T."/>
            <person name="Obornik M."/>
            <person name="Reyes-Prieto A."/>
            <person name="Armbrust E.V."/>
            <person name="Aves S.J."/>
            <person name="Beiko R.G."/>
            <person name="Coutinho P."/>
            <person name="Dacks J.B."/>
            <person name="Durnford D.G."/>
            <person name="Fast N.M."/>
            <person name="Green B.R."/>
            <person name="Grisdale C.J."/>
            <person name="Hempel F."/>
            <person name="Henrissat B."/>
            <person name="Hoppner M.P."/>
            <person name="Ishida K."/>
            <person name="Kim E."/>
            <person name="Koreny L."/>
            <person name="Kroth P.G."/>
            <person name="Liu Y."/>
            <person name="Malik S.B."/>
            <person name="Maier U.G."/>
            <person name="McRose D."/>
            <person name="Mock T."/>
            <person name="Neilson J.A."/>
            <person name="Onodera N.T."/>
            <person name="Poole A.M."/>
            <person name="Pritham E.J."/>
            <person name="Richards T.A."/>
            <person name="Rocap G."/>
            <person name="Roy S.W."/>
            <person name="Sarai C."/>
            <person name="Schaack S."/>
            <person name="Shirato S."/>
            <person name="Slamovits C.H."/>
            <person name="Spencer D.F."/>
            <person name="Suzuki S."/>
            <person name="Worden A.Z."/>
            <person name="Zauner S."/>
            <person name="Barry K."/>
            <person name="Bell C."/>
            <person name="Bharti A.K."/>
            <person name="Crow J.A."/>
            <person name="Grimwood J."/>
            <person name="Kramer R."/>
            <person name="Lindquist E."/>
            <person name="Lucas S."/>
            <person name="Salamov A."/>
            <person name="McFadden G.I."/>
            <person name="Lane C.E."/>
            <person name="Keeling P.J."/>
            <person name="Gray M.W."/>
            <person name="Grigoriev I.V."/>
            <person name="Archibald J.M."/>
        </authorList>
    </citation>
    <scope>NUCLEOTIDE SEQUENCE</scope>
    <source>
        <strain evidence="11 13">CCMP2712</strain>
    </source>
</reference>
<evidence type="ECO:0000313" key="12">
    <source>
        <dbReference type="EnsemblProtists" id="EKX47711"/>
    </source>
</evidence>
<dbReference type="RefSeq" id="XP_005834691.1">
    <property type="nucleotide sequence ID" value="XM_005834634.1"/>
</dbReference>
<dbReference type="InterPro" id="IPR039204">
    <property type="entry name" value="MRS2-like"/>
</dbReference>
<dbReference type="OrthoDB" id="10251508at2759"/>
<dbReference type="GO" id="GO:0015095">
    <property type="term" value="F:magnesium ion transmembrane transporter activity"/>
    <property type="evidence" value="ECO:0007669"/>
    <property type="project" value="TreeGrafter"/>
</dbReference>